<comment type="caution">
    <text evidence="2">The sequence shown here is derived from an EMBL/GenBank/DDBJ whole genome shotgun (WGS) entry which is preliminary data.</text>
</comment>
<accession>A0AAD1XW17</accession>
<evidence type="ECO:0000256" key="1">
    <source>
        <dbReference type="SAM" id="Phobius"/>
    </source>
</evidence>
<evidence type="ECO:0000313" key="3">
    <source>
        <dbReference type="Proteomes" id="UP001295684"/>
    </source>
</evidence>
<keyword evidence="1" id="KW-0812">Transmembrane</keyword>
<protein>
    <submittedName>
        <fullName evidence="2">Uncharacterized protein</fullName>
    </submittedName>
</protein>
<feature type="transmembrane region" description="Helical" evidence="1">
    <location>
        <begin position="167"/>
        <end position="191"/>
    </location>
</feature>
<dbReference type="EMBL" id="CAMPGE010022286">
    <property type="protein sequence ID" value="CAI2380336.1"/>
    <property type="molecule type" value="Genomic_DNA"/>
</dbReference>
<organism evidence="2 3">
    <name type="scientific">Euplotes crassus</name>
    <dbReference type="NCBI Taxonomy" id="5936"/>
    <lineage>
        <taxon>Eukaryota</taxon>
        <taxon>Sar</taxon>
        <taxon>Alveolata</taxon>
        <taxon>Ciliophora</taxon>
        <taxon>Intramacronucleata</taxon>
        <taxon>Spirotrichea</taxon>
        <taxon>Hypotrichia</taxon>
        <taxon>Euplotida</taxon>
        <taxon>Euplotidae</taxon>
        <taxon>Moneuplotes</taxon>
    </lineage>
</organism>
<dbReference type="AlphaFoldDB" id="A0AAD1XW17"/>
<name>A0AAD1XW17_EUPCR</name>
<feature type="transmembrane region" description="Helical" evidence="1">
    <location>
        <begin position="129"/>
        <end position="147"/>
    </location>
</feature>
<sequence length="220" mass="26176">MELLIQAWLYEKKLFFGLPYVSRFFVENFMLMPAIFNLVIAFCALYYCNVVHRTLYDFIKAYGSYFLLSCSSALLCISMVVQTKFAVKIKKDKGERKIYEKPSYSEYIMKKNYEHSDFFWLRWRYTRSFLALISFLVFLIFNIWGVFHRNIQSMPIKWRGSFSGRLIEFHTLILNLSTFILTISLCTIILIRLSSLIIFMKFPKIALCLCFCGKKRTSRN</sequence>
<reference evidence="2" key="1">
    <citation type="submission" date="2023-07" db="EMBL/GenBank/DDBJ databases">
        <authorList>
            <consortium name="AG Swart"/>
            <person name="Singh M."/>
            <person name="Singh A."/>
            <person name="Seah K."/>
            <person name="Emmerich C."/>
        </authorList>
    </citation>
    <scope>NUCLEOTIDE SEQUENCE</scope>
    <source>
        <strain evidence="2">DP1</strain>
    </source>
</reference>
<proteinExistence type="predicted"/>
<feature type="transmembrane region" description="Helical" evidence="1">
    <location>
        <begin position="29"/>
        <end position="47"/>
    </location>
</feature>
<dbReference type="Proteomes" id="UP001295684">
    <property type="component" value="Unassembled WGS sequence"/>
</dbReference>
<evidence type="ECO:0000313" key="2">
    <source>
        <dbReference type="EMBL" id="CAI2380336.1"/>
    </source>
</evidence>
<keyword evidence="1" id="KW-0472">Membrane</keyword>
<keyword evidence="3" id="KW-1185">Reference proteome</keyword>
<gene>
    <name evidence="2" type="ORF">ECRASSUSDP1_LOCUS21770</name>
</gene>
<keyword evidence="1" id="KW-1133">Transmembrane helix</keyword>
<feature type="transmembrane region" description="Helical" evidence="1">
    <location>
        <begin position="59"/>
        <end position="81"/>
    </location>
</feature>